<dbReference type="Proteomes" id="UP001059209">
    <property type="component" value="Chromosome"/>
</dbReference>
<proteinExistence type="predicted"/>
<protein>
    <submittedName>
        <fullName evidence="2">Uncharacterized protein</fullName>
    </submittedName>
</protein>
<keyword evidence="3" id="KW-1185">Reference proteome</keyword>
<evidence type="ECO:0000313" key="3">
    <source>
        <dbReference type="Proteomes" id="UP001059209"/>
    </source>
</evidence>
<reference evidence="2" key="1">
    <citation type="submission" date="2022-09" db="EMBL/GenBank/DDBJ databases">
        <title>Maribacter litopenaei sp. nov., isolated from the intestinal tract of the Pacific White Shrimp, Litopenaeus vannamei.</title>
        <authorList>
            <person name="Kim S.Y."/>
            <person name="Hwang C.Y."/>
        </authorList>
    </citation>
    <scope>NUCLEOTIDE SEQUENCE</scope>
    <source>
        <strain evidence="2">HL-LV01</strain>
    </source>
</reference>
<dbReference type="RefSeq" id="WP_260573771.1">
    <property type="nucleotide sequence ID" value="NZ_CP104205.1"/>
</dbReference>
<keyword evidence="1" id="KW-1133">Transmembrane helix</keyword>
<feature type="transmembrane region" description="Helical" evidence="1">
    <location>
        <begin position="31"/>
        <end position="51"/>
    </location>
</feature>
<organism evidence="2 3">
    <name type="scientific">Maribacter litopenaei</name>
    <dbReference type="NCBI Taxonomy" id="2976127"/>
    <lineage>
        <taxon>Bacteria</taxon>
        <taxon>Pseudomonadati</taxon>
        <taxon>Bacteroidota</taxon>
        <taxon>Flavobacteriia</taxon>
        <taxon>Flavobacteriales</taxon>
        <taxon>Flavobacteriaceae</taxon>
        <taxon>Maribacter</taxon>
    </lineage>
</organism>
<sequence>MQIPRKAIPTLLCTLAMIILIGFSYLNESIFMDQILICAFIIGLTTLVHSMGSIKGSEKNKEQVKEKL</sequence>
<dbReference type="EMBL" id="CP104205">
    <property type="protein sequence ID" value="UWX55671.1"/>
    <property type="molecule type" value="Genomic_DNA"/>
</dbReference>
<evidence type="ECO:0000256" key="1">
    <source>
        <dbReference type="SAM" id="Phobius"/>
    </source>
</evidence>
<gene>
    <name evidence="2" type="ORF">NYZ99_04265</name>
</gene>
<keyword evidence="1" id="KW-0812">Transmembrane</keyword>
<name>A0ABY5YA09_9FLAO</name>
<accession>A0ABY5YA09</accession>
<evidence type="ECO:0000313" key="2">
    <source>
        <dbReference type="EMBL" id="UWX55671.1"/>
    </source>
</evidence>
<feature type="transmembrane region" description="Helical" evidence="1">
    <location>
        <begin position="7"/>
        <end position="25"/>
    </location>
</feature>
<keyword evidence="1" id="KW-0472">Membrane</keyword>